<evidence type="ECO:0000313" key="3">
    <source>
        <dbReference type="Proteomes" id="UP000735302"/>
    </source>
</evidence>
<feature type="compositionally biased region" description="Basic and acidic residues" evidence="1">
    <location>
        <begin position="14"/>
        <end position="28"/>
    </location>
</feature>
<evidence type="ECO:0000256" key="1">
    <source>
        <dbReference type="SAM" id="MobiDB-lite"/>
    </source>
</evidence>
<sequence length="119" mass="13935">MEMVVVCFGEEEEGQGKEKEEMDQVRQEEQDEEDILNTQTQRPLAVFAIFFAFISVDVIVHSDVTGPRIISEVKFIKPQDWKESNLRCNVDNPDRDNIIRPEDKPKMKAYKPCKKIEYI</sequence>
<evidence type="ECO:0000313" key="2">
    <source>
        <dbReference type="EMBL" id="GFO13468.1"/>
    </source>
</evidence>
<protein>
    <submittedName>
        <fullName evidence="2">Uncharacterized protein</fullName>
    </submittedName>
</protein>
<dbReference type="EMBL" id="BLXT01004491">
    <property type="protein sequence ID" value="GFO13468.1"/>
    <property type="molecule type" value="Genomic_DNA"/>
</dbReference>
<keyword evidence="3" id="KW-1185">Reference proteome</keyword>
<reference evidence="2 3" key="1">
    <citation type="journal article" date="2021" name="Elife">
        <title>Chloroplast acquisition without the gene transfer in kleptoplastic sea slugs, Plakobranchus ocellatus.</title>
        <authorList>
            <person name="Maeda T."/>
            <person name="Takahashi S."/>
            <person name="Yoshida T."/>
            <person name="Shimamura S."/>
            <person name="Takaki Y."/>
            <person name="Nagai Y."/>
            <person name="Toyoda A."/>
            <person name="Suzuki Y."/>
            <person name="Arimoto A."/>
            <person name="Ishii H."/>
            <person name="Satoh N."/>
            <person name="Nishiyama T."/>
            <person name="Hasebe M."/>
            <person name="Maruyama T."/>
            <person name="Minagawa J."/>
            <person name="Obokata J."/>
            <person name="Shigenobu S."/>
        </authorList>
    </citation>
    <scope>NUCLEOTIDE SEQUENCE [LARGE SCALE GENOMIC DNA]</scope>
</reference>
<dbReference type="AlphaFoldDB" id="A0AAV4B3Y8"/>
<comment type="caution">
    <text evidence="2">The sequence shown here is derived from an EMBL/GenBank/DDBJ whole genome shotgun (WGS) entry which is preliminary data.</text>
</comment>
<proteinExistence type="predicted"/>
<accession>A0AAV4B3Y8</accession>
<organism evidence="2 3">
    <name type="scientific">Plakobranchus ocellatus</name>
    <dbReference type="NCBI Taxonomy" id="259542"/>
    <lineage>
        <taxon>Eukaryota</taxon>
        <taxon>Metazoa</taxon>
        <taxon>Spiralia</taxon>
        <taxon>Lophotrochozoa</taxon>
        <taxon>Mollusca</taxon>
        <taxon>Gastropoda</taxon>
        <taxon>Heterobranchia</taxon>
        <taxon>Euthyneura</taxon>
        <taxon>Panpulmonata</taxon>
        <taxon>Sacoglossa</taxon>
        <taxon>Placobranchoidea</taxon>
        <taxon>Plakobranchidae</taxon>
        <taxon>Plakobranchus</taxon>
    </lineage>
</organism>
<dbReference type="Proteomes" id="UP000735302">
    <property type="component" value="Unassembled WGS sequence"/>
</dbReference>
<feature type="region of interest" description="Disordered" evidence="1">
    <location>
        <begin position="9"/>
        <end position="37"/>
    </location>
</feature>
<name>A0AAV4B3Y8_9GAST</name>
<gene>
    <name evidence="2" type="ORF">PoB_003997300</name>
</gene>